<name>A3IV04_9CHRO</name>
<reference evidence="1 2" key="1">
    <citation type="submission" date="2007-03" db="EMBL/GenBank/DDBJ databases">
        <authorList>
            <person name="Stal L."/>
            <person name="Ferriera S."/>
            <person name="Johnson J."/>
            <person name="Kravitz S."/>
            <person name="Beeson K."/>
            <person name="Sutton G."/>
            <person name="Rogers Y.-H."/>
            <person name="Friedman R."/>
            <person name="Frazier M."/>
            <person name="Venter J.C."/>
        </authorList>
    </citation>
    <scope>NUCLEOTIDE SEQUENCE [LARGE SCALE GENOMIC DNA]</scope>
    <source>
        <strain evidence="1 2">CCY0110</strain>
    </source>
</reference>
<dbReference type="AlphaFoldDB" id="A3IV04"/>
<dbReference type="EMBL" id="AAXW01000039">
    <property type="protein sequence ID" value="EAZ89658.1"/>
    <property type="molecule type" value="Genomic_DNA"/>
</dbReference>
<evidence type="ECO:0000313" key="2">
    <source>
        <dbReference type="Proteomes" id="UP000003781"/>
    </source>
</evidence>
<dbReference type="Pfam" id="PF21826">
    <property type="entry name" value="DUF6887"/>
    <property type="match status" value="1"/>
</dbReference>
<dbReference type="OrthoDB" id="426753at2"/>
<protein>
    <submittedName>
        <fullName evidence="1">Uncharacterized protein</fullName>
    </submittedName>
</protein>
<dbReference type="Proteomes" id="UP000003781">
    <property type="component" value="Unassembled WGS sequence"/>
</dbReference>
<proteinExistence type="predicted"/>
<sequence>MKPNYEAMNKAELRAYVLGHREDIEAIRLLFQVQDDIDIKKYPPVCTEEGIPIEKNINIMKKAIEDKIEQENNNK</sequence>
<evidence type="ECO:0000313" key="1">
    <source>
        <dbReference type="EMBL" id="EAZ89658.1"/>
    </source>
</evidence>
<gene>
    <name evidence="1" type="ORF">CY0110_11107</name>
</gene>
<dbReference type="eggNOG" id="ENOG5032HH5">
    <property type="taxonomic scope" value="Bacteria"/>
</dbReference>
<keyword evidence="2" id="KW-1185">Reference proteome</keyword>
<organism evidence="1 2">
    <name type="scientific">Crocosphaera chwakensis CCY0110</name>
    <dbReference type="NCBI Taxonomy" id="391612"/>
    <lineage>
        <taxon>Bacteria</taxon>
        <taxon>Bacillati</taxon>
        <taxon>Cyanobacteriota</taxon>
        <taxon>Cyanophyceae</taxon>
        <taxon>Oscillatoriophycideae</taxon>
        <taxon>Chroococcales</taxon>
        <taxon>Aphanothecaceae</taxon>
        <taxon>Crocosphaera</taxon>
        <taxon>Crocosphaera chwakensis</taxon>
    </lineage>
</organism>
<accession>A3IV04</accession>
<dbReference type="InterPro" id="IPR054053">
    <property type="entry name" value="DUF6887"/>
</dbReference>
<comment type="caution">
    <text evidence="1">The sequence shown here is derived from an EMBL/GenBank/DDBJ whole genome shotgun (WGS) entry which is preliminary data.</text>
</comment>